<dbReference type="EMBL" id="LR738855">
    <property type="protein sequence ID" value="VZH85199.1"/>
    <property type="molecule type" value="Genomic_DNA"/>
</dbReference>
<dbReference type="Gene3D" id="3.10.450.50">
    <property type="match status" value="1"/>
</dbReference>
<evidence type="ECO:0000256" key="1">
    <source>
        <dbReference type="ARBA" id="ARBA00010839"/>
    </source>
</evidence>
<dbReference type="RefSeq" id="WP_155872712.1">
    <property type="nucleotide sequence ID" value="NZ_CP168248.1"/>
</dbReference>
<dbReference type="InterPro" id="IPR023006">
    <property type="entry name" value="YchJ-like"/>
</dbReference>
<gene>
    <name evidence="4" type="ORF">FRC0190_01178</name>
</gene>
<protein>
    <recommendedName>
        <fullName evidence="2">UPF0225 protein FRC0190_01178</fullName>
    </recommendedName>
</protein>
<dbReference type="KEGG" id="crf:FRC0190_01178"/>
<accession>A0A6I8MHG3</accession>
<dbReference type="InterPro" id="IPR004027">
    <property type="entry name" value="SEC_C_motif"/>
</dbReference>
<evidence type="ECO:0000259" key="3">
    <source>
        <dbReference type="Pfam" id="PF17775"/>
    </source>
</evidence>
<organism evidence="4 5">
    <name type="scientific">Corynebacterium rouxii</name>
    <dbReference type="NCBI Taxonomy" id="2719119"/>
    <lineage>
        <taxon>Bacteria</taxon>
        <taxon>Bacillati</taxon>
        <taxon>Actinomycetota</taxon>
        <taxon>Actinomycetes</taxon>
        <taxon>Mycobacteriales</taxon>
        <taxon>Corynebacteriaceae</taxon>
        <taxon>Corynebacterium</taxon>
    </lineage>
</organism>
<evidence type="ECO:0000256" key="2">
    <source>
        <dbReference type="HAMAP-Rule" id="MF_00612"/>
    </source>
</evidence>
<dbReference type="PANTHER" id="PTHR33747">
    <property type="entry name" value="UPF0225 PROTEIN SCO1677"/>
    <property type="match status" value="1"/>
</dbReference>
<dbReference type="PANTHER" id="PTHR33747:SF1">
    <property type="entry name" value="ADENYLATE CYCLASE-ASSOCIATED CAP C-TERMINAL DOMAIN-CONTAINING PROTEIN"/>
    <property type="match status" value="1"/>
</dbReference>
<evidence type="ECO:0000313" key="4">
    <source>
        <dbReference type="EMBL" id="VZH85199.1"/>
    </source>
</evidence>
<sequence>MMNCPCGSGRSYSDCCQPFHTKAKNAPTAESLMRSRYSAFVLGNEEYLLYSWAPETAPHSLNLEEFVTWHGLTVHQFCRGGLFDSTGIVEFTARYSAGGQMQSQHETSRFRRHDGRWVYVDGDL</sequence>
<feature type="domain" description="YchJ-like middle NTF2-like" evidence="3">
    <location>
        <begin position="28"/>
        <end position="122"/>
    </location>
</feature>
<dbReference type="Pfam" id="PF17775">
    <property type="entry name" value="YchJ_M-like"/>
    <property type="match status" value="1"/>
</dbReference>
<dbReference type="AlphaFoldDB" id="A0A6I8MHG3"/>
<reference evidence="4 5" key="1">
    <citation type="submission" date="2019-11" db="EMBL/GenBank/DDBJ databases">
        <authorList>
            <person name="Brisse S."/>
        </authorList>
    </citation>
    <scope>NUCLEOTIDE SEQUENCE [LARGE SCALE GENOMIC DNA]</scope>
    <source>
        <strain evidence="4">FRC0190</strain>
    </source>
</reference>
<dbReference type="Proteomes" id="UP000423525">
    <property type="component" value="Chromosome"/>
</dbReference>
<dbReference type="InterPro" id="IPR048469">
    <property type="entry name" value="YchJ-like_M"/>
</dbReference>
<name>A0A6I8MHG3_9CORY</name>
<evidence type="ECO:0000313" key="5">
    <source>
        <dbReference type="Proteomes" id="UP000423525"/>
    </source>
</evidence>
<comment type="similarity">
    <text evidence="1 2">Belongs to the UPF0225 family.</text>
</comment>
<dbReference type="InterPro" id="IPR032710">
    <property type="entry name" value="NTF2-like_dom_sf"/>
</dbReference>
<dbReference type="HAMAP" id="MF_00612">
    <property type="entry name" value="UPF0225"/>
    <property type="match status" value="1"/>
</dbReference>
<dbReference type="SUPFAM" id="SSF54427">
    <property type="entry name" value="NTF2-like"/>
    <property type="match status" value="1"/>
</dbReference>
<dbReference type="Pfam" id="PF02810">
    <property type="entry name" value="SEC-C"/>
    <property type="match status" value="1"/>
</dbReference>
<proteinExistence type="inferred from homology"/>